<name>A0A852U695_9ACTN</name>
<accession>A0A852U695</accession>
<dbReference type="Proteomes" id="UP000589036">
    <property type="component" value="Unassembled WGS sequence"/>
</dbReference>
<organism evidence="1 2">
    <name type="scientific">Spinactinospora alkalitolerans</name>
    <dbReference type="NCBI Taxonomy" id="687207"/>
    <lineage>
        <taxon>Bacteria</taxon>
        <taxon>Bacillati</taxon>
        <taxon>Actinomycetota</taxon>
        <taxon>Actinomycetes</taxon>
        <taxon>Streptosporangiales</taxon>
        <taxon>Nocardiopsidaceae</taxon>
        <taxon>Spinactinospora</taxon>
    </lineage>
</organism>
<evidence type="ECO:0000313" key="1">
    <source>
        <dbReference type="EMBL" id="NYE49594.1"/>
    </source>
</evidence>
<protein>
    <submittedName>
        <fullName evidence="1">Uncharacterized protein</fullName>
    </submittedName>
</protein>
<sequence length="104" mass="11251">MVYPKHARPLSHAPAVAPLTAHRHLCELAAALTPYGVWARVVEDGVPFLRVSNPKSDYAVEEIRCEGRSHEHAFVTSFGLYVGGSGSPEPAARRIALLLGAIEH</sequence>
<proteinExistence type="predicted"/>
<reference evidence="1 2" key="1">
    <citation type="submission" date="2020-07" db="EMBL/GenBank/DDBJ databases">
        <title>Sequencing the genomes of 1000 actinobacteria strains.</title>
        <authorList>
            <person name="Klenk H.-P."/>
        </authorList>
    </citation>
    <scope>NUCLEOTIDE SEQUENCE [LARGE SCALE GENOMIC DNA]</scope>
    <source>
        <strain evidence="1 2">CXB654</strain>
    </source>
</reference>
<comment type="caution">
    <text evidence="1">The sequence shown here is derived from an EMBL/GenBank/DDBJ whole genome shotgun (WGS) entry which is preliminary data.</text>
</comment>
<gene>
    <name evidence="1" type="ORF">HDA32_004714</name>
</gene>
<dbReference type="RefSeq" id="WP_312863300.1">
    <property type="nucleotide sequence ID" value="NZ_BAAAYY010000037.1"/>
</dbReference>
<dbReference type="AlphaFoldDB" id="A0A852U695"/>
<dbReference type="EMBL" id="JACCCC010000001">
    <property type="protein sequence ID" value="NYE49594.1"/>
    <property type="molecule type" value="Genomic_DNA"/>
</dbReference>
<evidence type="ECO:0000313" key="2">
    <source>
        <dbReference type="Proteomes" id="UP000589036"/>
    </source>
</evidence>
<keyword evidence="2" id="KW-1185">Reference proteome</keyword>